<dbReference type="OrthoDB" id="5302254at2759"/>
<feature type="compositionally biased region" description="Polar residues" evidence="2">
    <location>
        <begin position="84"/>
        <end position="103"/>
    </location>
</feature>
<dbReference type="Proteomes" id="UP000887226">
    <property type="component" value="Unassembled WGS sequence"/>
</dbReference>
<protein>
    <recommendedName>
        <fullName evidence="5">Anaphase-promoting complex subunit CDC26</fullName>
    </recommendedName>
</protein>
<evidence type="ECO:0000256" key="1">
    <source>
        <dbReference type="ARBA" id="ARBA00022786"/>
    </source>
</evidence>
<feature type="region of interest" description="Disordered" evidence="2">
    <location>
        <begin position="19"/>
        <end position="42"/>
    </location>
</feature>
<evidence type="ECO:0000313" key="3">
    <source>
        <dbReference type="EMBL" id="KAG9247022.1"/>
    </source>
</evidence>
<dbReference type="InterPro" id="IPR018860">
    <property type="entry name" value="APC_suCDC26"/>
</dbReference>
<dbReference type="EMBL" id="MU253785">
    <property type="protein sequence ID" value="KAG9247022.1"/>
    <property type="molecule type" value="Genomic_DNA"/>
</dbReference>
<organism evidence="3 4">
    <name type="scientific">Calycina marina</name>
    <dbReference type="NCBI Taxonomy" id="1763456"/>
    <lineage>
        <taxon>Eukaryota</taxon>
        <taxon>Fungi</taxon>
        <taxon>Dikarya</taxon>
        <taxon>Ascomycota</taxon>
        <taxon>Pezizomycotina</taxon>
        <taxon>Leotiomycetes</taxon>
        <taxon>Helotiales</taxon>
        <taxon>Pezizellaceae</taxon>
        <taxon>Calycina</taxon>
    </lineage>
</organism>
<keyword evidence="1" id="KW-0833">Ubl conjugation pathway</keyword>
<dbReference type="Pfam" id="PF10471">
    <property type="entry name" value="ANAPC_CDC26"/>
    <property type="match status" value="1"/>
</dbReference>
<feature type="compositionally biased region" description="Basic and acidic residues" evidence="2">
    <location>
        <begin position="73"/>
        <end position="82"/>
    </location>
</feature>
<name>A0A9P7Z8E9_9HELO</name>
<dbReference type="GO" id="GO:0031145">
    <property type="term" value="P:anaphase-promoting complex-dependent catabolic process"/>
    <property type="evidence" value="ECO:0007669"/>
    <property type="project" value="InterPro"/>
</dbReference>
<evidence type="ECO:0000256" key="2">
    <source>
        <dbReference type="SAM" id="MobiDB-lite"/>
    </source>
</evidence>
<evidence type="ECO:0008006" key="5">
    <source>
        <dbReference type="Google" id="ProtNLM"/>
    </source>
</evidence>
<dbReference type="GO" id="GO:0005680">
    <property type="term" value="C:anaphase-promoting complex"/>
    <property type="evidence" value="ECO:0007669"/>
    <property type="project" value="InterPro"/>
</dbReference>
<accession>A0A9P7Z8E9</accession>
<comment type="caution">
    <text evidence="3">The sequence shown here is derived from an EMBL/GenBank/DDBJ whole genome shotgun (WGS) entry which is preliminary data.</text>
</comment>
<evidence type="ECO:0000313" key="4">
    <source>
        <dbReference type="Proteomes" id="UP000887226"/>
    </source>
</evidence>
<gene>
    <name evidence="3" type="ORF">BJ878DRAFT_539716</name>
</gene>
<proteinExistence type="predicted"/>
<keyword evidence="4" id="KW-1185">Reference proteome</keyword>
<sequence>MKSLGISILPRLELNLTLSSGPASNYRHKPTRNSTKSSAERTEKMLRRLPTSIILTTEDVAMYEDNRLREAMHEEAAAKAQRELVQQQMTPNQGQNKDPNNPGRQMGAPAKTREERLGIGLSRG</sequence>
<feature type="region of interest" description="Disordered" evidence="2">
    <location>
        <begin position="73"/>
        <end position="124"/>
    </location>
</feature>
<reference evidence="3" key="1">
    <citation type="journal article" date="2021" name="IMA Fungus">
        <title>Genomic characterization of three marine fungi, including Emericellopsis atlantica sp. nov. with signatures of a generalist lifestyle and marine biomass degradation.</title>
        <authorList>
            <person name="Hagestad O.C."/>
            <person name="Hou L."/>
            <person name="Andersen J.H."/>
            <person name="Hansen E.H."/>
            <person name="Altermark B."/>
            <person name="Li C."/>
            <person name="Kuhnert E."/>
            <person name="Cox R.J."/>
            <person name="Crous P.W."/>
            <person name="Spatafora J.W."/>
            <person name="Lail K."/>
            <person name="Amirebrahimi M."/>
            <person name="Lipzen A."/>
            <person name="Pangilinan J."/>
            <person name="Andreopoulos W."/>
            <person name="Hayes R.D."/>
            <person name="Ng V."/>
            <person name="Grigoriev I.V."/>
            <person name="Jackson S.A."/>
            <person name="Sutton T.D.S."/>
            <person name="Dobson A.D.W."/>
            <person name="Rama T."/>
        </authorList>
    </citation>
    <scope>NUCLEOTIDE SEQUENCE</scope>
    <source>
        <strain evidence="3">TRa3180A</strain>
    </source>
</reference>
<dbReference type="AlphaFoldDB" id="A0A9P7Z8E9"/>